<evidence type="ECO:0000313" key="12">
    <source>
        <dbReference type="Proteomes" id="UP000593567"/>
    </source>
</evidence>
<dbReference type="GO" id="GO:0004674">
    <property type="term" value="F:protein serine/threonine kinase activity"/>
    <property type="evidence" value="ECO:0007669"/>
    <property type="project" value="UniProtKB-KW"/>
</dbReference>
<dbReference type="AlphaFoldDB" id="A0A7J7KRW1"/>
<comment type="caution">
    <text evidence="11">The sequence shown here is derived from an EMBL/GenBank/DDBJ whole genome shotgun (WGS) entry which is preliminary data.</text>
</comment>
<dbReference type="PANTHER" id="PTHR24350">
    <property type="entry name" value="SERINE/THREONINE-PROTEIN KINASE IAL-RELATED"/>
    <property type="match status" value="1"/>
</dbReference>
<dbReference type="FunFam" id="3.30.200.20:FF:000042">
    <property type="entry name" value="Aurora kinase A"/>
    <property type="match status" value="1"/>
</dbReference>
<dbReference type="OrthoDB" id="193931at2759"/>
<evidence type="ECO:0000256" key="9">
    <source>
        <dbReference type="PROSITE-ProRule" id="PRU10141"/>
    </source>
</evidence>
<evidence type="ECO:0000256" key="3">
    <source>
        <dbReference type="ARBA" id="ARBA00022741"/>
    </source>
</evidence>
<dbReference type="InterPro" id="IPR017441">
    <property type="entry name" value="Protein_kinase_ATP_BS"/>
</dbReference>
<keyword evidence="12" id="KW-1185">Reference proteome</keyword>
<keyword evidence="3 8" id="KW-0547">Nucleotide-binding</keyword>
<dbReference type="Gene3D" id="1.10.510.10">
    <property type="entry name" value="Transferase(Phosphotransferase) domain 1"/>
    <property type="match status" value="1"/>
</dbReference>
<dbReference type="SUPFAM" id="SSF56112">
    <property type="entry name" value="Protein kinase-like (PK-like)"/>
    <property type="match status" value="1"/>
</dbReference>
<dbReference type="InterPro" id="IPR011009">
    <property type="entry name" value="Kinase-like_dom_sf"/>
</dbReference>
<reference evidence="11" key="1">
    <citation type="submission" date="2020-06" db="EMBL/GenBank/DDBJ databases">
        <title>Draft genome of Bugula neritina, a colonial animal packing powerful symbionts and potential medicines.</title>
        <authorList>
            <person name="Rayko M."/>
        </authorList>
    </citation>
    <scope>NUCLEOTIDE SEQUENCE [LARGE SCALE GENOMIC DNA]</scope>
    <source>
        <strain evidence="11">Kwan_BN1</strain>
    </source>
</reference>
<dbReference type="Pfam" id="PF00069">
    <property type="entry name" value="Pkinase"/>
    <property type="match status" value="1"/>
</dbReference>
<keyword evidence="2" id="KW-0808">Transferase</keyword>
<dbReference type="InterPro" id="IPR000719">
    <property type="entry name" value="Prot_kinase_dom"/>
</dbReference>
<evidence type="ECO:0000256" key="5">
    <source>
        <dbReference type="ARBA" id="ARBA00022840"/>
    </source>
</evidence>
<name>A0A7J7KRW1_BUGNE</name>
<evidence type="ECO:0000256" key="1">
    <source>
        <dbReference type="ARBA" id="ARBA00022527"/>
    </source>
</evidence>
<evidence type="ECO:0000256" key="4">
    <source>
        <dbReference type="ARBA" id="ARBA00022777"/>
    </source>
</evidence>
<evidence type="ECO:0000256" key="8">
    <source>
        <dbReference type="PIRSR" id="PIRSR630616-2"/>
    </source>
</evidence>
<organism evidence="11 12">
    <name type="scientific">Bugula neritina</name>
    <name type="common">Brown bryozoan</name>
    <name type="synonym">Sertularia neritina</name>
    <dbReference type="NCBI Taxonomy" id="10212"/>
    <lineage>
        <taxon>Eukaryota</taxon>
        <taxon>Metazoa</taxon>
        <taxon>Spiralia</taxon>
        <taxon>Lophotrochozoa</taxon>
        <taxon>Bryozoa</taxon>
        <taxon>Gymnolaemata</taxon>
        <taxon>Cheilostomatida</taxon>
        <taxon>Flustrina</taxon>
        <taxon>Buguloidea</taxon>
        <taxon>Bugulidae</taxon>
        <taxon>Bugula</taxon>
    </lineage>
</organism>
<comment type="catalytic activity">
    <reaction evidence="7">
        <text>L-seryl-[protein] + ATP = O-phospho-L-seryl-[protein] + ADP + H(+)</text>
        <dbReference type="Rhea" id="RHEA:17989"/>
        <dbReference type="Rhea" id="RHEA-COMP:9863"/>
        <dbReference type="Rhea" id="RHEA-COMP:11604"/>
        <dbReference type="ChEBI" id="CHEBI:15378"/>
        <dbReference type="ChEBI" id="CHEBI:29999"/>
        <dbReference type="ChEBI" id="CHEBI:30616"/>
        <dbReference type="ChEBI" id="CHEBI:83421"/>
        <dbReference type="ChEBI" id="CHEBI:456216"/>
        <dbReference type="EC" id="2.7.11.1"/>
    </reaction>
</comment>
<evidence type="ECO:0000256" key="2">
    <source>
        <dbReference type="ARBA" id="ARBA00022679"/>
    </source>
</evidence>
<dbReference type="PROSITE" id="PS50011">
    <property type="entry name" value="PROTEIN_KINASE_DOM"/>
    <property type="match status" value="1"/>
</dbReference>
<keyword evidence="5 8" id="KW-0067">ATP-binding</keyword>
<comment type="catalytic activity">
    <reaction evidence="6">
        <text>L-threonyl-[protein] + ATP = O-phospho-L-threonyl-[protein] + ADP + H(+)</text>
        <dbReference type="Rhea" id="RHEA:46608"/>
        <dbReference type="Rhea" id="RHEA-COMP:11060"/>
        <dbReference type="Rhea" id="RHEA-COMP:11605"/>
        <dbReference type="ChEBI" id="CHEBI:15378"/>
        <dbReference type="ChEBI" id="CHEBI:30013"/>
        <dbReference type="ChEBI" id="CHEBI:30616"/>
        <dbReference type="ChEBI" id="CHEBI:61977"/>
        <dbReference type="ChEBI" id="CHEBI:456216"/>
        <dbReference type="EC" id="2.7.11.1"/>
    </reaction>
</comment>
<evidence type="ECO:0000313" key="11">
    <source>
        <dbReference type="EMBL" id="KAF6040931.1"/>
    </source>
</evidence>
<accession>A0A7J7KRW1</accession>
<feature type="domain" description="Protein kinase" evidence="10">
    <location>
        <begin position="1"/>
        <end position="101"/>
    </location>
</feature>
<dbReference type="Proteomes" id="UP000593567">
    <property type="component" value="Unassembled WGS sequence"/>
</dbReference>
<dbReference type="InterPro" id="IPR030616">
    <property type="entry name" value="Aur-like"/>
</dbReference>
<evidence type="ECO:0000256" key="6">
    <source>
        <dbReference type="ARBA" id="ARBA00047899"/>
    </source>
</evidence>
<keyword evidence="1" id="KW-0723">Serine/threonine-protein kinase</keyword>
<evidence type="ECO:0000256" key="7">
    <source>
        <dbReference type="ARBA" id="ARBA00048679"/>
    </source>
</evidence>
<keyword evidence="4" id="KW-0418">Kinase</keyword>
<proteinExistence type="predicted"/>
<gene>
    <name evidence="11" type="ORF">EB796_000772</name>
</gene>
<sequence>MIGRGGFASVYRARCHSTGKNVAVKIIDKSRMKSSGMLERVKKEVEIHSRLKHPSILELHSFCEDANHVYLILELCSRGELYCYIEEQDEPLSENKGRFYN</sequence>
<feature type="binding site" evidence="8 9">
    <location>
        <position position="25"/>
    </location>
    <ligand>
        <name>ATP</name>
        <dbReference type="ChEBI" id="CHEBI:30616"/>
    </ligand>
</feature>
<dbReference type="GO" id="GO:0005524">
    <property type="term" value="F:ATP binding"/>
    <property type="evidence" value="ECO:0007669"/>
    <property type="project" value="UniProtKB-UniRule"/>
</dbReference>
<dbReference type="PROSITE" id="PS00107">
    <property type="entry name" value="PROTEIN_KINASE_ATP"/>
    <property type="match status" value="1"/>
</dbReference>
<evidence type="ECO:0000259" key="10">
    <source>
        <dbReference type="PROSITE" id="PS50011"/>
    </source>
</evidence>
<dbReference type="EMBL" id="VXIV02000093">
    <property type="protein sequence ID" value="KAF6040931.1"/>
    <property type="molecule type" value="Genomic_DNA"/>
</dbReference>
<protein>
    <submittedName>
        <fullName evidence="11">PLK4</fullName>
    </submittedName>
</protein>